<dbReference type="InterPro" id="IPR025164">
    <property type="entry name" value="Toastrack_DUF4097"/>
</dbReference>
<keyword evidence="3" id="KW-1185">Reference proteome</keyword>
<dbReference type="FunCoup" id="A0A7R8UAM6">
    <property type="interactions" value="105"/>
</dbReference>
<gene>
    <name evidence="2" type="ORF">HERILL_LOCUS566</name>
</gene>
<dbReference type="EMBL" id="LR899009">
    <property type="protein sequence ID" value="CAD7077199.1"/>
    <property type="molecule type" value="Genomic_DNA"/>
</dbReference>
<dbReference type="OrthoDB" id="5984441at2759"/>
<evidence type="ECO:0000313" key="2">
    <source>
        <dbReference type="EMBL" id="CAD7077199.1"/>
    </source>
</evidence>
<organism evidence="2 3">
    <name type="scientific">Hermetia illucens</name>
    <name type="common">Black soldier fly</name>
    <dbReference type="NCBI Taxonomy" id="343691"/>
    <lineage>
        <taxon>Eukaryota</taxon>
        <taxon>Metazoa</taxon>
        <taxon>Ecdysozoa</taxon>
        <taxon>Arthropoda</taxon>
        <taxon>Hexapoda</taxon>
        <taxon>Insecta</taxon>
        <taxon>Pterygota</taxon>
        <taxon>Neoptera</taxon>
        <taxon>Endopterygota</taxon>
        <taxon>Diptera</taxon>
        <taxon>Brachycera</taxon>
        <taxon>Stratiomyomorpha</taxon>
        <taxon>Stratiomyidae</taxon>
        <taxon>Hermetiinae</taxon>
        <taxon>Hermetia</taxon>
    </lineage>
</organism>
<dbReference type="Pfam" id="PF13349">
    <property type="entry name" value="DUF4097"/>
    <property type="match status" value="1"/>
</dbReference>
<protein>
    <recommendedName>
        <fullName evidence="1">DUF4097 domain-containing protein</fullName>
    </recommendedName>
</protein>
<dbReference type="InParanoid" id="A0A7R8UAM6"/>
<feature type="domain" description="DUF4097" evidence="1">
    <location>
        <begin position="143"/>
        <end position="267"/>
    </location>
</feature>
<evidence type="ECO:0000259" key="1">
    <source>
        <dbReference type="Pfam" id="PF13349"/>
    </source>
</evidence>
<name>A0A7R8UAM6_HERIL</name>
<dbReference type="Proteomes" id="UP000594454">
    <property type="component" value="Chromosome 1"/>
</dbReference>
<reference evidence="2 3" key="1">
    <citation type="submission" date="2020-11" db="EMBL/GenBank/DDBJ databases">
        <authorList>
            <person name="Wallbank WR R."/>
            <person name="Pardo Diaz C."/>
            <person name="Kozak K."/>
            <person name="Martin S."/>
            <person name="Jiggins C."/>
            <person name="Moest M."/>
            <person name="Warren A I."/>
            <person name="Generalovic N T."/>
            <person name="Byers J.R.P. K."/>
            <person name="Montejo-Kovacevich G."/>
            <person name="Yen C E."/>
        </authorList>
    </citation>
    <scope>NUCLEOTIDE SEQUENCE [LARGE SCALE GENOMIC DNA]</scope>
</reference>
<accession>A0A7R8UAM6</accession>
<dbReference type="PANTHER" id="PTHR34094:SF1">
    <property type="entry name" value="PROTEIN FAM185A"/>
    <property type="match status" value="1"/>
</dbReference>
<dbReference type="PANTHER" id="PTHR34094">
    <property type="match status" value="1"/>
</dbReference>
<dbReference type="AlphaFoldDB" id="A0A7R8UAM6"/>
<sequence length="357" mass="39400">MSILARNFFPPAKLALRFISQRTSPAKLHEIVKIIDPQSSIKISSALKLVIRPYDLLECPDANKLRASILTRCSRSTADLSVEVNGTSVDITSDNIKGNIDSLQCLLEVPVKADLDIQADQNADVSNVHSDLFHLLCKGNIFTKNIHSTTISIQSEGGNINSSGILLANKIGVNTTGTGNIILDKLQGDIFHCKTENGNISTNSCYVDSSNFATETGTLNLKNVHKKSEVYVLKEGDINMTGIHGNIYIKSNGGDMNLQFSEIYGDNIVMSNNSKQVSINISDLIEENCFIEIHSDQITLEDSVVHLAKYVENDNYLNMGKEHDARNKLLICTKGHLRFGKMSWVDSVKMLMNNKKL</sequence>
<proteinExistence type="predicted"/>
<evidence type="ECO:0000313" key="3">
    <source>
        <dbReference type="Proteomes" id="UP000594454"/>
    </source>
</evidence>
<dbReference type="OMA" id="KTQSWFE"/>